<organism evidence="4 5">
    <name type="scientific">Devosia marina</name>
    <dbReference type="NCBI Taxonomy" id="2683198"/>
    <lineage>
        <taxon>Bacteria</taxon>
        <taxon>Pseudomonadati</taxon>
        <taxon>Pseudomonadota</taxon>
        <taxon>Alphaproteobacteria</taxon>
        <taxon>Hyphomicrobiales</taxon>
        <taxon>Devosiaceae</taxon>
        <taxon>Devosia</taxon>
    </lineage>
</organism>
<dbReference type="SUPFAM" id="SSF51735">
    <property type="entry name" value="NAD(P)-binding Rossmann-fold domains"/>
    <property type="match status" value="1"/>
</dbReference>
<dbReference type="InterPro" id="IPR036291">
    <property type="entry name" value="NAD(P)-bd_dom_sf"/>
</dbReference>
<dbReference type="PANTHER" id="PTHR44196">
    <property type="entry name" value="DEHYDROGENASE/REDUCTASE SDR FAMILY MEMBER 7B"/>
    <property type="match status" value="1"/>
</dbReference>
<gene>
    <name evidence="4" type="ORF">GO014_06860</name>
</gene>
<sequence>MDFKDKVVVITGASRGIGEAAAMHFASLGAHVVLAARSAGRIGEIALALRAQGASAHAVACDVSDPGQVMGLISEAKGTSGRLDLLVNNAGLIDPIALLADSEPQDWSRIVDVNLKGVYYGLRYAIPLMVDQGGGTIINISSGAATSALAGWSHYCATKAAVLSLTGVADKEYRDKGLRVIGLSPGTVATQMQEQIRASGINPVSQLDWSAHIPAAWVAKAIAWLTTAEADPYLGLDFSLKTNVGRRAVGLPPI</sequence>
<protein>
    <submittedName>
        <fullName evidence="4">SDR family NAD(P)-dependent oxidoreductase</fullName>
    </submittedName>
</protein>
<dbReference type="AlphaFoldDB" id="A0A7X3FQ66"/>
<dbReference type="Proteomes" id="UP000438106">
    <property type="component" value="Unassembled WGS sequence"/>
</dbReference>
<evidence type="ECO:0000313" key="4">
    <source>
        <dbReference type="EMBL" id="MVS98739.1"/>
    </source>
</evidence>
<dbReference type="PRINTS" id="PR00081">
    <property type="entry name" value="GDHRDH"/>
</dbReference>
<dbReference type="CDD" id="cd05233">
    <property type="entry name" value="SDR_c"/>
    <property type="match status" value="1"/>
</dbReference>
<dbReference type="Gene3D" id="3.40.50.720">
    <property type="entry name" value="NAD(P)-binding Rossmann-like Domain"/>
    <property type="match status" value="1"/>
</dbReference>
<evidence type="ECO:0000256" key="2">
    <source>
        <dbReference type="ARBA" id="ARBA00023002"/>
    </source>
</evidence>
<dbReference type="PANTHER" id="PTHR44196:SF1">
    <property type="entry name" value="DEHYDROGENASE_REDUCTASE SDR FAMILY MEMBER 7B"/>
    <property type="match status" value="1"/>
</dbReference>
<comment type="caution">
    <text evidence="4">The sequence shown here is derived from an EMBL/GenBank/DDBJ whole genome shotgun (WGS) entry which is preliminary data.</text>
</comment>
<proteinExistence type="inferred from homology"/>
<keyword evidence="5" id="KW-1185">Reference proteome</keyword>
<evidence type="ECO:0000313" key="5">
    <source>
        <dbReference type="Proteomes" id="UP000438106"/>
    </source>
</evidence>
<dbReference type="InterPro" id="IPR002347">
    <property type="entry name" value="SDR_fam"/>
</dbReference>
<dbReference type="PRINTS" id="PR00080">
    <property type="entry name" value="SDRFAMILY"/>
</dbReference>
<accession>A0A7X3FQ66</accession>
<name>A0A7X3FQ66_9HYPH</name>
<evidence type="ECO:0000256" key="3">
    <source>
        <dbReference type="RuleBase" id="RU000363"/>
    </source>
</evidence>
<dbReference type="Pfam" id="PF00106">
    <property type="entry name" value="adh_short"/>
    <property type="match status" value="1"/>
</dbReference>
<dbReference type="RefSeq" id="WP_157289602.1">
    <property type="nucleotide sequence ID" value="NZ_JAVKFR010000016.1"/>
</dbReference>
<keyword evidence="2" id="KW-0560">Oxidoreductase</keyword>
<comment type="similarity">
    <text evidence="1 3">Belongs to the short-chain dehydrogenases/reductases (SDR) family.</text>
</comment>
<dbReference type="GO" id="GO:0016020">
    <property type="term" value="C:membrane"/>
    <property type="evidence" value="ECO:0007669"/>
    <property type="project" value="TreeGrafter"/>
</dbReference>
<reference evidence="4 5" key="1">
    <citation type="submission" date="2019-12" db="EMBL/GenBank/DDBJ databases">
        <title>Devosia maris sp. nov., isolated from the deep seawater.</title>
        <authorList>
            <person name="Liu Y."/>
        </authorList>
    </citation>
    <scope>NUCLEOTIDE SEQUENCE [LARGE SCALE GENOMIC DNA]</scope>
    <source>
        <strain evidence="4 5">L53-10-65</strain>
    </source>
</reference>
<dbReference type="GO" id="GO:0016491">
    <property type="term" value="F:oxidoreductase activity"/>
    <property type="evidence" value="ECO:0007669"/>
    <property type="project" value="UniProtKB-KW"/>
</dbReference>
<dbReference type="EMBL" id="WQRF01000001">
    <property type="protein sequence ID" value="MVS98739.1"/>
    <property type="molecule type" value="Genomic_DNA"/>
</dbReference>
<evidence type="ECO:0000256" key="1">
    <source>
        <dbReference type="ARBA" id="ARBA00006484"/>
    </source>
</evidence>
<dbReference type="FunFam" id="3.40.50.720:FF:000084">
    <property type="entry name" value="Short-chain dehydrogenase reductase"/>
    <property type="match status" value="1"/>
</dbReference>